<dbReference type="InterPro" id="IPR024047">
    <property type="entry name" value="MM3350-like_sf"/>
</dbReference>
<dbReference type="Proteomes" id="UP000013909">
    <property type="component" value="Unassembled WGS sequence"/>
</dbReference>
<reference evidence="2 3" key="1">
    <citation type="submission" date="2013-02" db="EMBL/GenBank/DDBJ databases">
        <title>A novel strain isolated from Lonar lake, Maharashtra, India.</title>
        <authorList>
            <person name="Singh A."/>
        </authorList>
    </citation>
    <scope>NUCLEOTIDE SEQUENCE [LARGE SCALE GENOMIC DNA]</scope>
    <source>
        <strain evidence="2 3">AK24</strain>
    </source>
</reference>
<protein>
    <submittedName>
        <fullName evidence="2">Plasmid pRiA4b ORF-3 family protein</fullName>
    </submittedName>
</protein>
<gene>
    <name evidence="2" type="ORF">ADIS_2257</name>
</gene>
<dbReference type="AlphaFoldDB" id="R7ZTR3"/>
<organism evidence="2 3">
    <name type="scientific">Lunatimonas lonarensis</name>
    <dbReference type="NCBI Taxonomy" id="1232681"/>
    <lineage>
        <taxon>Bacteria</taxon>
        <taxon>Pseudomonadati</taxon>
        <taxon>Bacteroidota</taxon>
        <taxon>Cytophagia</taxon>
        <taxon>Cytophagales</taxon>
        <taxon>Cyclobacteriaceae</taxon>
    </lineage>
</organism>
<dbReference type="Gene3D" id="3.10.290.30">
    <property type="entry name" value="MM3350-like"/>
    <property type="match status" value="1"/>
</dbReference>
<dbReference type="EMBL" id="AQHR01000059">
    <property type="protein sequence ID" value="EON77389.1"/>
    <property type="molecule type" value="Genomic_DNA"/>
</dbReference>
<dbReference type="PANTHER" id="PTHR41878">
    <property type="entry name" value="LEXA REPRESSOR-RELATED"/>
    <property type="match status" value="1"/>
</dbReference>
<dbReference type="InterPro" id="IPR012912">
    <property type="entry name" value="Plasmid_pRiA4b_Orf3-like"/>
</dbReference>
<comment type="caution">
    <text evidence="2">The sequence shown here is derived from an EMBL/GenBank/DDBJ whole genome shotgun (WGS) entry which is preliminary data.</text>
</comment>
<dbReference type="SUPFAM" id="SSF159941">
    <property type="entry name" value="MM3350-like"/>
    <property type="match status" value="1"/>
</dbReference>
<dbReference type="PANTHER" id="PTHR41878:SF1">
    <property type="entry name" value="TNPR PROTEIN"/>
    <property type="match status" value="1"/>
</dbReference>
<keyword evidence="3" id="KW-1185">Reference proteome</keyword>
<name>R7ZTR3_9BACT</name>
<feature type="domain" description="Plasmid pRiA4b Orf3-like" evidence="1">
    <location>
        <begin position="1"/>
        <end position="182"/>
    </location>
</feature>
<sequence>MKIDLENTPFRINRKVIVPTGISMYELHLIIQASMGWENSHLFQFSDKKWKCDIRVQYGVDDEGEWGDFFSEIYEADELSLSEFMLHTNGKSFWYWYDFGDDWWHKISIQKVTKKDLSLYRGIPICTEAVAACPPEDCGGPWGFAEYVEAINDPKHPEYERNREWLGVVGNAKIDLQSVDLKEINETLEYMWNEWKTEDED</sequence>
<dbReference type="PATRIC" id="fig|1288963.3.peg.2249"/>
<evidence type="ECO:0000313" key="2">
    <source>
        <dbReference type="EMBL" id="EON77389.1"/>
    </source>
</evidence>
<evidence type="ECO:0000259" key="1">
    <source>
        <dbReference type="Pfam" id="PF07929"/>
    </source>
</evidence>
<dbReference type="STRING" id="1232681.ADIS_2257"/>
<accession>R7ZTR3</accession>
<proteinExistence type="predicted"/>
<evidence type="ECO:0000313" key="3">
    <source>
        <dbReference type="Proteomes" id="UP000013909"/>
    </source>
</evidence>
<dbReference type="Pfam" id="PF07929">
    <property type="entry name" value="PRiA4_ORF3"/>
    <property type="match status" value="1"/>
</dbReference>